<dbReference type="Proteomes" id="UP000253647">
    <property type="component" value="Unassembled WGS sequence"/>
</dbReference>
<proteinExistence type="predicted"/>
<reference evidence="1 2" key="1">
    <citation type="submission" date="2018-07" db="EMBL/GenBank/DDBJ databases">
        <title>Freshwater and sediment microbial communities from various areas in North America, analyzing microbe dynamics in response to fracking.</title>
        <authorList>
            <person name="Lamendella R."/>
        </authorList>
    </citation>
    <scope>NUCLEOTIDE SEQUENCE [LARGE SCALE GENOMIC DNA]</scope>
    <source>
        <strain evidence="1 2">105B</strain>
    </source>
</reference>
<accession>A0A368X9R4</accession>
<comment type="caution">
    <text evidence="1">The sequence shown here is derived from an EMBL/GenBank/DDBJ whole genome shotgun (WGS) entry which is preliminary data.</text>
</comment>
<organism evidence="1 2">
    <name type="scientific">Marinobacter nauticus</name>
    <name type="common">Marinobacter hydrocarbonoclasticus</name>
    <name type="synonym">Marinobacter aquaeolei</name>
    <dbReference type="NCBI Taxonomy" id="2743"/>
    <lineage>
        <taxon>Bacteria</taxon>
        <taxon>Pseudomonadati</taxon>
        <taxon>Pseudomonadota</taxon>
        <taxon>Gammaproteobacteria</taxon>
        <taxon>Pseudomonadales</taxon>
        <taxon>Marinobacteraceae</taxon>
        <taxon>Marinobacter</taxon>
    </lineage>
</organism>
<sequence>MNIVNVKAIQDGERSAKVLWHIGKEKNGAIDVVIPFETSNVEALAELAVLRYLTLESDFFSPTPRSGHGILAVVSKGAIKKAQKGKSQIPSIQKYSRFLNGRLQGIELKVNPKVKLLPAEDTPASMRLELKLEPHDTIETPALGPVQITDHAYERWLERVQERSQERPYDSLVKRLQSKDLSPVVIPEKTLKHKIRKYGEGNVISVYRHPTEPIHYGFLKTPGGLALVTVFVRNDTLIAGTGA</sequence>
<protein>
    <submittedName>
        <fullName evidence="1">Uncharacterized protein</fullName>
    </submittedName>
</protein>
<name>A0A368X9R4_MARNT</name>
<evidence type="ECO:0000313" key="1">
    <source>
        <dbReference type="EMBL" id="RCW63976.1"/>
    </source>
</evidence>
<gene>
    <name evidence="1" type="ORF">DET61_11617</name>
</gene>
<dbReference type="AlphaFoldDB" id="A0A368X9R4"/>
<evidence type="ECO:0000313" key="2">
    <source>
        <dbReference type="Proteomes" id="UP000253647"/>
    </source>
</evidence>
<dbReference type="RefSeq" id="WP_114435101.1">
    <property type="nucleotide sequence ID" value="NZ_QPJI01000016.1"/>
</dbReference>
<dbReference type="EMBL" id="QPJI01000016">
    <property type="protein sequence ID" value="RCW63976.1"/>
    <property type="molecule type" value="Genomic_DNA"/>
</dbReference>